<dbReference type="RefSeq" id="XP_039133241.1">
    <property type="nucleotide sequence ID" value="XM_039277307.1"/>
</dbReference>
<dbReference type="GeneID" id="120270288"/>
<dbReference type="AlphaFoldDB" id="A0AB40C0J1"/>
<dbReference type="Proteomes" id="UP001515500">
    <property type="component" value="Chromosome 10"/>
</dbReference>
<dbReference type="PANTHER" id="PTHR45023:SF4">
    <property type="entry name" value="GLYCINE-RICH PROTEIN-RELATED"/>
    <property type="match status" value="1"/>
</dbReference>
<accession>A0AB40C0J1</accession>
<evidence type="ECO:0000313" key="3">
    <source>
        <dbReference type="RefSeq" id="XP_039133241.1"/>
    </source>
</evidence>
<sequence>MGIENIVLDKNQHEDQLEKLQRYSMEDDKMLVNAWLTISTDSVVGTAQNDETFWKRVTEYFMKIGDLVQEEKQIGDLVQEEKQINCKKHFIYEYVWVMLKDDPKWKTSTSLGRSLKKLKINENGAYTSSSNEDTCIDIDDSEVEVCPIGRKAGKAKTKAKQKGKANMVEKSNIDEEMEA</sequence>
<evidence type="ECO:0000256" key="1">
    <source>
        <dbReference type="SAM" id="MobiDB-lite"/>
    </source>
</evidence>
<protein>
    <submittedName>
        <fullName evidence="3">Uncharacterized protein LOC120270288</fullName>
    </submittedName>
</protein>
<evidence type="ECO:0000313" key="2">
    <source>
        <dbReference type="Proteomes" id="UP001515500"/>
    </source>
</evidence>
<name>A0AB40C0J1_DIOCR</name>
<reference evidence="3" key="1">
    <citation type="submission" date="2025-08" db="UniProtKB">
        <authorList>
            <consortium name="RefSeq"/>
        </authorList>
    </citation>
    <scope>IDENTIFICATION</scope>
</reference>
<gene>
    <name evidence="3" type="primary">LOC120270288</name>
</gene>
<feature type="region of interest" description="Disordered" evidence="1">
    <location>
        <begin position="156"/>
        <end position="179"/>
    </location>
</feature>
<dbReference type="PANTHER" id="PTHR45023">
    <property type="match status" value="1"/>
</dbReference>
<organism evidence="2 3">
    <name type="scientific">Dioscorea cayennensis subsp. rotundata</name>
    <name type="common">White Guinea yam</name>
    <name type="synonym">Dioscorea rotundata</name>
    <dbReference type="NCBI Taxonomy" id="55577"/>
    <lineage>
        <taxon>Eukaryota</taxon>
        <taxon>Viridiplantae</taxon>
        <taxon>Streptophyta</taxon>
        <taxon>Embryophyta</taxon>
        <taxon>Tracheophyta</taxon>
        <taxon>Spermatophyta</taxon>
        <taxon>Magnoliopsida</taxon>
        <taxon>Liliopsida</taxon>
        <taxon>Dioscoreales</taxon>
        <taxon>Dioscoreaceae</taxon>
        <taxon>Dioscorea</taxon>
    </lineage>
</organism>
<keyword evidence="2" id="KW-1185">Reference proteome</keyword>
<proteinExistence type="predicted"/>